<accession>A0A9P0WVD7</accession>
<comment type="caution">
    <text evidence="1">The sequence shown here is derived from an EMBL/GenBank/DDBJ whole genome shotgun (WGS) entry which is preliminary data.</text>
</comment>
<dbReference type="Proteomes" id="UP001152562">
    <property type="component" value="Unassembled WGS sequence"/>
</dbReference>
<dbReference type="EMBL" id="CALOZG010000001">
    <property type="protein sequence ID" value="CAH3865827.1"/>
    <property type="molecule type" value="Genomic_DNA"/>
</dbReference>
<evidence type="ECO:0000313" key="2">
    <source>
        <dbReference type="Proteomes" id="UP001152562"/>
    </source>
</evidence>
<keyword evidence="2" id="KW-1185">Reference proteome</keyword>
<gene>
    <name evidence="1" type="ORF">PIBRA_LOCUS506</name>
</gene>
<organism evidence="1 2">
    <name type="scientific">Pieris brassicae</name>
    <name type="common">White butterfly</name>
    <name type="synonym">Large white butterfly</name>
    <dbReference type="NCBI Taxonomy" id="7116"/>
    <lineage>
        <taxon>Eukaryota</taxon>
        <taxon>Metazoa</taxon>
        <taxon>Ecdysozoa</taxon>
        <taxon>Arthropoda</taxon>
        <taxon>Hexapoda</taxon>
        <taxon>Insecta</taxon>
        <taxon>Pterygota</taxon>
        <taxon>Neoptera</taxon>
        <taxon>Endopterygota</taxon>
        <taxon>Lepidoptera</taxon>
        <taxon>Glossata</taxon>
        <taxon>Ditrysia</taxon>
        <taxon>Papilionoidea</taxon>
        <taxon>Pieridae</taxon>
        <taxon>Pierinae</taxon>
        <taxon>Pieris</taxon>
    </lineage>
</organism>
<proteinExistence type="predicted"/>
<reference evidence="1" key="1">
    <citation type="submission" date="2022-05" db="EMBL/GenBank/DDBJ databases">
        <authorList>
            <person name="Okamura Y."/>
        </authorList>
    </citation>
    <scope>NUCLEOTIDE SEQUENCE</scope>
</reference>
<name>A0A9P0WVD7_PIEBR</name>
<evidence type="ECO:0000313" key="1">
    <source>
        <dbReference type="EMBL" id="CAH3865827.1"/>
    </source>
</evidence>
<dbReference type="AlphaFoldDB" id="A0A9P0WVD7"/>
<sequence>MNHRYELSMRSRIQSRKWRKQQGARRRESAGIVQRAEASSSPVCDAPRARCYLWRAVMYALRALHTLSERKVSVQFDVAR</sequence>
<protein>
    <submittedName>
        <fullName evidence="1">Uncharacterized protein</fullName>
    </submittedName>
</protein>